<reference evidence="1 2" key="1">
    <citation type="submission" date="2019-06" db="EMBL/GenBank/DDBJ databases">
        <title>Draft genome sequence of Clostridium diolis DSM 15410.</title>
        <authorList>
            <person name="Kobayashi H."/>
            <person name="Tanizawa Y."/>
            <person name="Tohno M."/>
        </authorList>
    </citation>
    <scope>NUCLEOTIDE SEQUENCE [LARGE SCALE GENOMIC DNA]</scope>
    <source>
        <strain evidence="1 2">DSM 15410</strain>
    </source>
</reference>
<proteinExistence type="predicted"/>
<evidence type="ECO:0000313" key="2">
    <source>
        <dbReference type="Proteomes" id="UP000325212"/>
    </source>
</evidence>
<protein>
    <submittedName>
        <fullName evidence="1">Uncharacterized protein</fullName>
    </submittedName>
</protein>
<name>A0AAV3WAU4_9CLOT</name>
<dbReference type="EMBL" id="BJLA01000058">
    <property type="protein sequence ID" value="GEA34284.1"/>
    <property type="molecule type" value="Genomic_DNA"/>
</dbReference>
<comment type="caution">
    <text evidence="1">The sequence shown here is derived from an EMBL/GenBank/DDBJ whole genome shotgun (WGS) entry which is preliminary data.</text>
</comment>
<dbReference type="Proteomes" id="UP000325212">
    <property type="component" value="Unassembled WGS sequence"/>
</dbReference>
<dbReference type="AlphaFoldDB" id="A0AAV3WAU4"/>
<organism evidence="1 2">
    <name type="scientific">Clostridium diolis</name>
    <dbReference type="NCBI Taxonomy" id="223919"/>
    <lineage>
        <taxon>Bacteria</taxon>
        <taxon>Bacillati</taxon>
        <taxon>Bacillota</taxon>
        <taxon>Clostridia</taxon>
        <taxon>Eubacteriales</taxon>
        <taxon>Clostridiaceae</taxon>
        <taxon>Clostridium</taxon>
    </lineage>
</organism>
<evidence type="ECO:0000313" key="1">
    <source>
        <dbReference type="EMBL" id="GEA34284.1"/>
    </source>
</evidence>
<gene>
    <name evidence="1" type="ORF">CDIOL_52070</name>
</gene>
<accession>A0AAV3WAU4</accession>
<keyword evidence="2" id="KW-1185">Reference proteome</keyword>
<sequence length="57" mass="6229">MTAKPSNGKPIILASLATLNNLEYVFSDQIMPFLELLRKILIIFSLGASKIDCGVGY</sequence>